<gene>
    <name evidence="1" type="ORF">CASFOL_021696</name>
</gene>
<dbReference type="EMBL" id="JAVIJP010000028">
    <property type="protein sequence ID" value="KAL3634642.1"/>
    <property type="molecule type" value="Genomic_DNA"/>
</dbReference>
<accession>A0ABD3CYU7</accession>
<dbReference type="Proteomes" id="UP001632038">
    <property type="component" value="Unassembled WGS sequence"/>
</dbReference>
<sequence>MESRNCCTECRGVNNVYSCSNPVRRATVYPAVNVKPEVVKKEDEIKVTATNEFITVTIKKEEDVKVKVGA</sequence>
<reference evidence="2" key="1">
    <citation type="journal article" date="2024" name="IScience">
        <title>Strigolactones Initiate the Formation of Haustorium-like Structures in Castilleja.</title>
        <authorList>
            <person name="Buerger M."/>
            <person name="Peterson D."/>
            <person name="Chory J."/>
        </authorList>
    </citation>
    <scope>NUCLEOTIDE SEQUENCE [LARGE SCALE GENOMIC DNA]</scope>
</reference>
<evidence type="ECO:0000313" key="1">
    <source>
        <dbReference type="EMBL" id="KAL3634642.1"/>
    </source>
</evidence>
<keyword evidence="2" id="KW-1185">Reference proteome</keyword>
<proteinExistence type="predicted"/>
<protein>
    <submittedName>
        <fullName evidence="1">Uncharacterized protein</fullName>
    </submittedName>
</protein>
<name>A0ABD3CYU7_9LAMI</name>
<evidence type="ECO:0000313" key="2">
    <source>
        <dbReference type="Proteomes" id="UP001632038"/>
    </source>
</evidence>
<comment type="caution">
    <text evidence="1">The sequence shown here is derived from an EMBL/GenBank/DDBJ whole genome shotgun (WGS) entry which is preliminary data.</text>
</comment>
<dbReference type="AlphaFoldDB" id="A0ABD3CYU7"/>
<organism evidence="1 2">
    <name type="scientific">Castilleja foliolosa</name>
    <dbReference type="NCBI Taxonomy" id="1961234"/>
    <lineage>
        <taxon>Eukaryota</taxon>
        <taxon>Viridiplantae</taxon>
        <taxon>Streptophyta</taxon>
        <taxon>Embryophyta</taxon>
        <taxon>Tracheophyta</taxon>
        <taxon>Spermatophyta</taxon>
        <taxon>Magnoliopsida</taxon>
        <taxon>eudicotyledons</taxon>
        <taxon>Gunneridae</taxon>
        <taxon>Pentapetalae</taxon>
        <taxon>asterids</taxon>
        <taxon>lamiids</taxon>
        <taxon>Lamiales</taxon>
        <taxon>Orobanchaceae</taxon>
        <taxon>Pedicularideae</taxon>
        <taxon>Castillejinae</taxon>
        <taxon>Castilleja</taxon>
    </lineage>
</organism>